<evidence type="ECO:0000256" key="2">
    <source>
        <dbReference type="ARBA" id="ARBA00023004"/>
    </source>
</evidence>
<dbReference type="PANTHER" id="PTHR47991">
    <property type="entry name" value="OXOGLUTARATE/IRON-DEPENDENT DIOXYGENASE"/>
    <property type="match status" value="1"/>
</dbReference>
<evidence type="ECO:0000313" key="4">
    <source>
        <dbReference type="EMBL" id="KAL3626408.1"/>
    </source>
</evidence>
<dbReference type="InterPro" id="IPR050295">
    <property type="entry name" value="Plant_2OG-oxidoreductases"/>
</dbReference>
<dbReference type="SUPFAM" id="SSF51197">
    <property type="entry name" value="Clavaminate synthase-like"/>
    <property type="match status" value="1"/>
</dbReference>
<proteinExistence type="predicted"/>
<comment type="caution">
    <text evidence="4">The sequence shown here is derived from an EMBL/GenBank/DDBJ whole genome shotgun (WGS) entry which is preliminary data.</text>
</comment>
<evidence type="ECO:0000313" key="5">
    <source>
        <dbReference type="Proteomes" id="UP001632038"/>
    </source>
</evidence>
<dbReference type="GO" id="GO:0046872">
    <property type="term" value="F:metal ion binding"/>
    <property type="evidence" value="ECO:0007669"/>
    <property type="project" value="UniProtKB-KW"/>
</dbReference>
<dbReference type="InterPro" id="IPR027443">
    <property type="entry name" value="IPNS-like_sf"/>
</dbReference>
<dbReference type="InterPro" id="IPR005123">
    <property type="entry name" value="Oxoglu/Fe-dep_dioxygenase_dom"/>
</dbReference>
<evidence type="ECO:0000259" key="3">
    <source>
        <dbReference type="PROSITE" id="PS51471"/>
    </source>
</evidence>
<dbReference type="AlphaFoldDB" id="A0ABD3C9D3"/>
<keyword evidence="2" id="KW-0408">Iron</keyword>
<dbReference type="PROSITE" id="PS51471">
    <property type="entry name" value="FE2OG_OXY"/>
    <property type="match status" value="1"/>
</dbReference>
<organism evidence="4 5">
    <name type="scientific">Castilleja foliolosa</name>
    <dbReference type="NCBI Taxonomy" id="1961234"/>
    <lineage>
        <taxon>Eukaryota</taxon>
        <taxon>Viridiplantae</taxon>
        <taxon>Streptophyta</taxon>
        <taxon>Embryophyta</taxon>
        <taxon>Tracheophyta</taxon>
        <taxon>Spermatophyta</taxon>
        <taxon>Magnoliopsida</taxon>
        <taxon>eudicotyledons</taxon>
        <taxon>Gunneridae</taxon>
        <taxon>Pentapetalae</taxon>
        <taxon>asterids</taxon>
        <taxon>lamiids</taxon>
        <taxon>Lamiales</taxon>
        <taxon>Orobanchaceae</taxon>
        <taxon>Pedicularideae</taxon>
        <taxon>Castillejinae</taxon>
        <taxon>Castilleja</taxon>
    </lineage>
</organism>
<sequence length="157" mass="17543">MECSKGHRIHCHYYPSCPEPQLVTGTIEHSDAGFITLLLQSQGICGLQVLYEAQWVDIRPTPGCVVVNIGDLLQLVSNGKFKSNKHRAIVSEIGPRISVACFFSGPLNEAYKIYGPIKELISEENPGLYKDVVLGEYVSRFVSTSQDNYRALDYYKV</sequence>
<dbReference type="EMBL" id="JAVIJP010000047">
    <property type="protein sequence ID" value="KAL3626408.1"/>
    <property type="molecule type" value="Genomic_DNA"/>
</dbReference>
<keyword evidence="5" id="KW-1185">Reference proteome</keyword>
<evidence type="ECO:0000256" key="1">
    <source>
        <dbReference type="ARBA" id="ARBA00022723"/>
    </source>
</evidence>
<dbReference type="InterPro" id="IPR044861">
    <property type="entry name" value="IPNS-like_FE2OG_OXY"/>
</dbReference>
<dbReference type="Proteomes" id="UP001632038">
    <property type="component" value="Unassembled WGS sequence"/>
</dbReference>
<dbReference type="Pfam" id="PF03171">
    <property type="entry name" value="2OG-FeII_Oxy"/>
    <property type="match status" value="1"/>
</dbReference>
<accession>A0ABD3C9D3</accession>
<reference evidence="5" key="1">
    <citation type="journal article" date="2024" name="IScience">
        <title>Strigolactones Initiate the Formation of Haustorium-like Structures in Castilleja.</title>
        <authorList>
            <person name="Buerger M."/>
            <person name="Peterson D."/>
            <person name="Chory J."/>
        </authorList>
    </citation>
    <scope>NUCLEOTIDE SEQUENCE [LARGE SCALE GENOMIC DNA]</scope>
</reference>
<feature type="domain" description="Fe2OG dioxygenase" evidence="3">
    <location>
        <begin position="5"/>
        <end position="106"/>
    </location>
</feature>
<keyword evidence="1" id="KW-0479">Metal-binding</keyword>
<protein>
    <recommendedName>
        <fullName evidence="3">Fe2OG dioxygenase domain-containing protein</fullName>
    </recommendedName>
</protein>
<name>A0ABD3C9D3_9LAMI</name>
<dbReference type="Gene3D" id="2.60.120.330">
    <property type="entry name" value="B-lactam Antibiotic, Isopenicillin N Synthase, Chain"/>
    <property type="match status" value="1"/>
</dbReference>
<gene>
    <name evidence="4" type="ORF">CASFOL_029957</name>
</gene>